<dbReference type="Proteomes" id="UP001243009">
    <property type="component" value="Unassembled WGS sequence"/>
</dbReference>
<dbReference type="InterPro" id="IPR050641">
    <property type="entry name" value="RIFMO-like"/>
</dbReference>
<dbReference type="InterPro" id="IPR002938">
    <property type="entry name" value="FAD-bd"/>
</dbReference>
<evidence type="ECO:0000256" key="3">
    <source>
        <dbReference type="ARBA" id="ARBA00022827"/>
    </source>
</evidence>
<name>A0ABT9DYJ5_9PROT</name>
<reference evidence="5 6" key="1">
    <citation type="submission" date="2023-08" db="EMBL/GenBank/DDBJ databases">
        <title>The draft genome sequence of Paracraurococcus sp. LOR1-02.</title>
        <authorList>
            <person name="Kingkaew E."/>
            <person name="Tanasupawat S."/>
        </authorList>
    </citation>
    <scope>NUCLEOTIDE SEQUENCE [LARGE SCALE GENOMIC DNA]</scope>
    <source>
        <strain evidence="5 6">LOR1-02</strain>
    </source>
</reference>
<keyword evidence="2" id="KW-0285">Flavoprotein</keyword>
<dbReference type="PANTHER" id="PTHR43004:SF19">
    <property type="entry name" value="BINDING MONOOXYGENASE, PUTATIVE (JCVI)-RELATED"/>
    <property type="match status" value="1"/>
</dbReference>
<keyword evidence="3" id="KW-0274">FAD</keyword>
<dbReference type="PRINTS" id="PR00420">
    <property type="entry name" value="RNGMNOXGNASE"/>
</dbReference>
<evidence type="ECO:0000313" key="6">
    <source>
        <dbReference type="Proteomes" id="UP001243009"/>
    </source>
</evidence>
<accession>A0ABT9DYJ5</accession>
<evidence type="ECO:0000313" key="5">
    <source>
        <dbReference type="EMBL" id="MDO9708984.1"/>
    </source>
</evidence>
<comment type="cofactor">
    <cofactor evidence="1">
        <name>FAD</name>
        <dbReference type="ChEBI" id="CHEBI:57692"/>
    </cofactor>
</comment>
<dbReference type="SUPFAM" id="SSF51905">
    <property type="entry name" value="FAD/NAD(P)-binding domain"/>
    <property type="match status" value="1"/>
</dbReference>
<evidence type="ECO:0000256" key="2">
    <source>
        <dbReference type="ARBA" id="ARBA00022630"/>
    </source>
</evidence>
<dbReference type="Gene3D" id="3.30.9.10">
    <property type="entry name" value="D-Amino Acid Oxidase, subunit A, domain 2"/>
    <property type="match status" value="1"/>
</dbReference>
<dbReference type="Pfam" id="PF01494">
    <property type="entry name" value="FAD_binding_3"/>
    <property type="match status" value="1"/>
</dbReference>
<evidence type="ECO:0000256" key="1">
    <source>
        <dbReference type="ARBA" id="ARBA00001974"/>
    </source>
</evidence>
<gene>
    <name evidence="5" type="ORF">Q7A36_11580</name>
</gene>
<dbReference type="RefSeq" id="WP_305103850.1">
    <property type="nucleotide sequence ID" value="NZ_JAUTWS010000009.1"/>
</dbReference>
<protein>
    <submittedName>
        <fullName evidence="5">FAD-dependent oxidoreductase</fullName>
    </submittedName>
</protein>
<organism evidence="5 6">
    <name type="scientific">Paracraurococcus lichenis</name>
    <dbReference type="NCBI Taxonomy" id="3064888"/>
    <lineage>
        <taxon>Bacteria</taxon>
        <taxon>Pseudomonadati</taxon>
        <taxon>Pseudomonadota</taxon>
        <taxon>Alphaproteobacteria</taxon>
        <taxon>Acetobacterales</taxon>
        <taxon>Roseomonadaceae</taxon>
        <taxon>Paracraurococcus</taxon>
    </lineage>
</organism>
<feature type="domain" description="FAD-binding" evidence="4">
    <location>
        <begin position="8"/>
        <end position="369"/>
    </location>
</feature>
<keyword evidence="6" id="KW-1185">Reference proteome</keyword>
<dbReference type="NCBIfam" id="NF004780">
    <property type="entry name" value="PRK06126.1"/>
    <property type="match status" value="1"/>
</dbReference>
<dbReference type="Gene3D" id="3.40.30.120">
    <property type="match status" value="1"/>
</dbReference>
<dbReference type="InterPro" id="IPR036188">
    <property type="entry name" value="FAD/NAD-bd_sf"/>
</dbReference>
<dbReference type="Gene3D" id="3.50.50.60">
    <property type="entry name" value="FAD/NAD(P)-binding domain"/>
    <property type="match status" value="1"/>
</dbReference>
<sequence length="549" mass="59945">MTPRRIATEVLVVGAGPVGMTLAMDLAWRGVAVTILEQRRRGEPPSPKCNHVSAHSMEIFRRLGVARALRDAGLPPDYPNDVAYRTTTTGIELARIPIPCRRDRFTATGGPDTGWPTPEPPHRINQIYLEPILFDHLAGLPSVTILDRTRFLGFAQEEGRVLARAEALDDAAPIEIDCAYLIGCDGGRSGIRRDIGAVFQGDAVVQRVQSSFIRAPDLIPRMQAPPAWGTFSLNPRRCGNVYAIDGRELWLVHNYLQPGEQEFEAVDRDACLRAILGVGPEFEYSLLNREDWIGRRLVADRFRDRRVFLCGDAAHIWVPMAGYGMNAGIADAANLAWLLAGVLRGWAAPAILEAYEAERLPITEQVSHFAMNHSNAVARQRGAVPAEIEDPGPAGEAARARVGRAAYDLNVAQYCCSGLNFGSFYDHSPIIAYDGEAPPPYGMDHFTPSIVPGCRTPYLVLRDGRPLYDAMGPGFTLLRRDAAVDPTPLLQAAARRGVPMALLDLEAEAAPALYPQALVLSRPDQHVAWRGDAVPADPLALVDRIRGAA</sequence>
<dbReference type="EMBL" id="JAUTWS010000009">
    <property type="protein sequence ID" value="MDO9708984.1"/>
    <property type="molecule type" value="Genomic_DNA"/>
</dbReference>
<evidence type="ECO:0000259" key="4">
    <source>
        <dbReference type="Pfam" id="PF01494"/>
    </source>
</evidence>
<comment type="caution">
    <text evidence="5">The sequence shown here is derived from an EMBL/GenBank/DDBJ whole genome shotgun (WGS) entry which is preliminary data.</text>
</comment>
<dbReference type="PANTHER" id="PTHR43004">
    <property type="entry name" value="TRK SYSTEM POTASSIUM UPTAKE PROTEIN"/>
    <property type="match status" value="1"/>
</dbReference>
<proteinExistence type="predicted"/>